<proteinExistence type="predicted"/>
<accession>A0AAN6QHR4</accession>
<reference evidence="2" key="2">
    <citation type="submission" date="2023-05" db="EMBL/GenBank/DDBJ databases">
        <authorList>
            <consortium name="Lawrence Berkeley National Laboratory"/>
            <person name="Steindorff A."/>
            <person name="Hensen N."/>
            <person name="Bonometti L."/>
            <person name="Westerberg I."/>
            <person name="Brannstrom I.O."/>
            <person name="Guillou S."/>
            <person name="Cros-Aarteil S."/>
            <person name="Calhoun S."/>
            <person name="Haridas S."/>
            <person name="Kuo A."/>
            <person name="Mondo S."/>
            <person name="Pangilinan J."/>
            <person name="Riley R."/>
            <person name="Labutti K."/>
            <person name="Andreopoulos B."/>
            <person name="Lipzen A."/>
            <person name="Chen C."/>
            <person name="Yanf M."/>
            <person name="Daum C."/>
            <person name="Ng V."/>
            <person name="Clum A."/>
            <person name="Ohm R."/>
            <person name="Martin F."/>
            <person name="Silar P."/>
            <person name="Natvig D."/>
            <person name="Lalanne C."/>
            <person name="Gautier V."/>
            <person name="Ament-Velasquez S.L."/>
            <person name="Kruys A."/>
            <person name="Hutchinson M.I."/>
            <person name="Powell A.J."/>
            <person name="Barry K."/>
            <person name="Miller A.N."/>
            <person name="Grigoriev I.V."/>
            <person name="Debuchy R."/>
            <person name="Gladieux P."/>
            <person name="Thoren M.H."/>
            <person name="Johannesson H."/>
        </authorList>
    </citation>
    <scope>NUCLEOTIDE SEQUENCE</scope>
    <source>
        <strain evidence="2">CBS 508.74</strain>
    </source>
</reference>
<comment type="caution">
    <text evidence="2">The sequence shown here is derived from an EMBL/GenBank/DDBJ whole genome shotgun (WGS) entry which is preliminary data.</text>
</comment>
<feature type="chain" id="PRO_5043045089" evidence="1">
    <location>
        <begin position="23"/>
        <end position="166"/>
    </location>
</feature>
<evidence type="ECO:0000256" key="1">
    <source>
        <dbReference type="SAM" id="SignalP"/>
    </source>
</evidence>
<evidence type="ECO:0000313" key="3">
    <source>
        <dbReference type="Proteomes" id="UP001302812"/>
    </source>
</evidence>
<protein>
    <submittedName>
        <fullName evidence="2">Uncharacterized protein</fullName>
    </submittedName>
</protein>
<name>A0AAN6QHR4_9PEZI</name>
<organism evidence="2 3">
    <name type="scientific">Canariomyces notabilis</name>
    <dbReference type="NCBI Taxonomy" id="2074819"/>
    <lineage>
        <taxon>Eukaryota</taxon>
        <taxon>Fungi</taxon>
        <taxon>Dikarya</taxon>
        <taxon>Ascomycota</taxon>
        <taxon>Pezizomycotina</taxon>
        <taxon>Sordariomycetes</taxon>
        <taxon>Sordariomycetidae</taxon>
        <taxon>Sordariales</taxon>
        <taxon>Chaetomiaceae</taxon>
        <taxon>Canariomyces</taxon>
    </lineage>
</organism>
<dbReference type="GeneID" id="89942801"/>
<feature type="signal peptide" evidence="1">
    <location>
        <begin position="1"/>
        <end position="22"/>
    </location>
</feature>
<dbReference type="EMBL" id="MU853371">
    <property type="protein sequence ID" value="KAK4107641.1"/>
    <property type="molecule type" value="Genomic_DNA"/>
</dbReference>
<reference evidence="2" key="1">
    <citation type="journal article" date="2023" name="Mol. Phylogenet. Evol.">
        <title>Genome-scale phylogeny and comparative genomics of the fungal order Sordariales.</title>
        <authorList>
            <person name="Hensen N."/>
            <person name="Bonometti L."/>
            <person name="Westerberg I."/>
            <person name="Brannstrom I.O."/>
            <person name="Guillou S."/>
            <person name="Cros-Aarteil S."/>
            <person name="Calhoun S."/>
            <person name="Haridas S."/>
            <person name="Kuo A."/>
            <person name="Mondo S."/>
            <person name="Pangilinan J."/>
            <person name="Riley R."/>
            <person name="LaButti K."/>
            <person name="Andreopoulos B."/>
            <person name="Lipzen A."/>
            <person name="Chen C."/>
            <person name="Yan M."/>
            <person name="Daum C."/>
            <person name="Ng V."/>
            <person name="Clum A."/>
            <person name="Steindorff A."/>
            <person name="Ohm R.A."/>
            <person name="Martin F."/>
            <person name="Silar P."/>
            <person name="Natvig D.O."/>
            <person name="Lalanne C."/>
            <person name="Gautier V."/>
            <person name="Ament-Velasquez S.L."/>
            <person name="Kruys A."/>
            <person name="Hutchinson M.I."/>
            <person name="Powell A.J."/>
            <person name="Barry K."/>
            <person name="Miller A.N."/>
            <person name="Grigoriev I.V."/>
            <person name="Debuchy R."/>
            <person name="Gladieux P."/>
            <person name="Hiltunen Thoren M."/>
            <person name="Johannesson H."/>
        </authorList>
    </citation>
    <scope>NUCLEOTIDE SEQUENCE</scope>
    <source>
        <strain evidence="2">CBS 508.74</strain>
    </source>
</reference>
<sequence>MPFSSAFLHCCAALLLPALAAAASSSDGFQLYGYGEGIGGLPVLSDGVTTTSTGWLGSPNTTVFTNPSDISSWSNKTFGVPSASSSSKNVLFVNGTMDSTSDVVTDLLTYGSYVFVWGERGDMESLWYALPSDLDGIFALKWNSTGDESDGKIPITLKKTPPSTST</sequence>
<evidence type="ECO:0000313" key="2">
    <source>
        <dbReference type="EMBL" id="KAK4107641.1"/>
    </source>
</evidence>
<gene>
    <name evidence="2" type="ORF">N656DRAFT_832955</name>
</gene>
<keyword evidence="3" id="KW-1185">Reference proteome</keyword>
<dbReference type="AlphaFoldDB" id="A0AAN6QHR4"/>
<dbReference type="Proteomes" id="UP001302812">
    <property type="component" value="Unassembled WGS sequence"/>
</dbReference>
<keyword evidence="1" id="KW-0732">Signal</keyword>
<dbReference type="RefSeq" id="XP_064665211.1">
    <property type="nucleotide sequence ID" value="XM_064818675.1"/>
</dbReference>